<dbReference type="GO" id="GO:0003677">
    <property type="term" value="F:DNA binding"/>
    <property type="evidence" value="ECO:0007669"/>
    <property type="project" value="TreeGrafter"/>
</dbReference>
<gene>
    <name evidence="2" type="ORF">BLGHR1_10195</name>
</gene>
<dbReference type="AlphaFoldDB" id="A0A383UI58"/>
<evidence type="ECO:0000259" key="1">
    <source>
        <dbReference type="Pfam" id="PF03184"/>
    </source>
</evidence>
<dbReference type="VEuPathDB" id="FungiDB:BLGHR1_10195"/>
<dbReference type="GO" id="GO:0005634">
    <property type="term" value="C:nucleus"/>
    <property type="evidence" value="ECO:0007669"/>
    <property type="project" value="TreeGrafter"/>
</dbReference>
<proteinExistence type="predicted"/>
<dbReference type="PANTHER" id="PTHR19303">
    <property type="entry name" value="TRANSPOSON"/>
    <property type="match status" value="1"/>
</dbReference>
<dbReference type="PANTHER" id="PTHR19303:SF73">
    <property type="entry name" value="PROTEIN PDC2"/>
    <property type="match status" value="1"/>
</dbReference>
<dbReference type="EMBL" id="UNSH01000001">
    <property type="protein sequence ID" value="SZE99444.1"/>
    <property type="molecule type" value="Genomic_DNA"/>
</dbReference>
<dbReference type="Proteomes" id="UP000275772">
    <property type="component" value="Unassembled WGS sequence"/>
</dbReference>
<evidence type="ECO:0000313" key="3">
    <source>
        <dbReference type="Proteomes" id="UP000275772"/>
    </source>
</evidence>
<protein>
    <recommendedName>
        <fullName evidence="1">DDE-1 domain-containing protein</fullName>
    </recommendedName>
</protein>
<organism evidence="2 3">
    <name type="scientific">Blumeria hordei</name>
    <name type="common">Barley powdery mildew</name>
    <name type="synonym">Blumeria graminis f. sp. hordei</name>
    <dbReference type="NCBI Taxonomy" id="2867405"/>
    <lineage>
        <taxon>Eukaryota</taxon>
        <taxon>Fungi</taxon>
        <taxon>Dikarya</taxon>
        <taxon>Ascomycota</taxon>
        <taxon>Pezizomycotina</taxon>
        <taxon>Leotiomycetes</taxon>
        <taxon>Erysiphales</taxon>
        <taxon>Erysiphaceae</taxon>
        <taxon>Blumeria</taxon>
    </lineage>
</organism>
<feature type="domain" description="DDE-1" evidence="1">
    <location>
        <begin position="84"/>
        <end position="220"/>
    </location>
</feature>
<dbReference type="Pfam" id="PF03184">
    <property type="entry name" value="DDE_1"/>
    <property type="match status" value="1"/>
</dbReference>
<name>A0A383UI58_BLUHO</name>
<dbReference type="InterPro" id="IPR004875">
    <property type="entry name" value="DDE_SF_endonuclease_dom"/>
</dbReference>
<accession>A0A383UI58</accession>
<dbReference type="InterPro" id="IPR050863">
    <property type="entry name" value="CenT-Element_Derived"/>
</dbReference>
<sequence length="237" mass="27788">MRHRISERERHSEAGNAPAMAIEEMKAVKTTCSLYDEEDIYNINETGIFLATIFQYWVQDTHRSWHQKRKELYTTCLLQYCFLLCVIGHAVCPRALQRVNTEATGMIWKSNKKACMTIDIMREWLNAFYQHVETGRRVLHLMDQFFAHLAAVNITIAPPNIRPLDKGIIQNYKQNYRKQWLDYQLKCFNQDVNSFIKMSVYKAIIWSVLAWKFEVLNNKIYVIASAQAVGAIYATKH</sequence>
<evidence type="ECO:0000313" key="2">
    <source>
        <dbReference type="EMBL" id="SZE99444.1"/>
    </source>
</evidence>
<reference evidence="2 3" key="1">
    <citation type="submission" date="2017-11" db="EMBL/GenBank/DDBJ databases">
        <authorList>
            <person name="Kracher B."/>
        </authorList>
    </citation>
    <scope>NUCLEOTIDE SEQUENCE [LARGE SCALE GENOMIC DNA]</scope>
    <source>
        <strain evidence="2 3">RACE1</strain>
    </source>
</reference>